<protein>
    <submittedName>
        <fullName evidence="2">AsnC family transcriptional regulator</fullName>
    </submittedName>
</protein>
<accession>A0A6L8W5Y8</accession>
<reference evidence="2 3" key="1">
    <citation type="submission" date="2019-12" db="EMBL/GenBank/DDBJ databases">
        <title>Snethiella sp. nov. sp. isolated from sea sand.</title>
        <authorList>
            <person name="Kim J."/>
            <person name="Jeong S.E."/>
            <person name="Jung H.S."/>
            <person name="Jeon C.O."/>
        </authorList>
    </citation>
    <scope>NUCLEOTIDE SEQUENCE [LARGE SCALE GENOMIC DNA]</scope>
    <source>
        <strain evidence="2 3">DP05</strain>
    </source>
</reference>
<evidence type="ECO:0000313" key="2">
    <source>
        <dbReference type="EMBL" id="MZR30555.1"/>
    </source>
</evidence>
<proteinExistence type="predicted"/>
<dbReference type="InterPro" id="IPR000485">
    <property type="entry name" value="AsnC-type_HTH_dom"/>
</dbReference>
<dbReference type="GO" id="GO:0043565">
    <property type="term" value="F:sequence-specific DNA binding"/>
    <property type="evidence" value="ECO:0007669"/>
    <property type="project" value="InterPro"/>
</dbReference>
<name>A0A6L8W5Y8_9PROT</name>
<organism evidence="2 3">
    <name type="scientific">Sneathiella litorea</name>
    <dbReference type="NCBI Taxonomy" id="2606216"/>
    <lineage>
        <taxon>Bacteria</taxon>
        <taxon>Pseudomonadati</taxon>
        <taxon>Pseudomonadota</taxon>
        <taxon>Alphaproteobacteria</taxon>
        <taxon>Sneathiellales</taxon>
        <taxon>Sneathiellaceae</taxon>
        <taxon>Sneathiella</taxon>
    </lineage>
</organism>
<keyword evidence="3" id="KW-1185">Reference proteome</keyword>
<feature type="domain" description="HTH asnC-type" evidence="1">
    <location>
        <begin position="1"/>
        <end position="35"/>
    </location>
</feature>
<evidence type="ECO:0000313" key="3">
    <source>
        <dbReference type="Proteomes" id="UP000476030"/>
    </source>
</evidence>
<dbReference type="Gene3D" id="1.10.10.10">
    <property type="entry name" value="Winged helix-like DNA-binding domain superfamily/Winged helix DNA-binding domain"/>
    <property type="match status" value="1"/>
</dbReference>
<dbReference type="EMBL" id="WTUW01000002">
    <property type="protein sequence ID" value="MZR30555.1"/>
    <property type="molecule type" value="Genomic_DNA"/>
</dbReference>
<sequence length="62" mass="7072">MDHFDRQILSELQIDSGKPILVIAERVNLSLSAYHRIQLDCLSKLPHVASMRSIFALRAIKL</sequence>
<dbReference type="InterPro" id="IPR036388">
    <property type="entry name" value="WH-like_DNA-bd_sf"/>
</dbReference>
<gene>
    <name evidence="2" type="ORF">GQE98_07900</name>
</gene>
<dbReference type="AlphaFoldDB" id="A0A6L8W5Y8"/>
<evidence type="ECO:0000259" key="1">
    <source>
        <dbReference type="Pfam" id="PF13404"/>
    </source>
</evidence>
<dbReference type="Proteomes" id="UP000476030">
    <property type="component" value="Unassembled WGS sequence"/>
</dbReference>
<dbReference type="Pfam" id="PF13404">
    <property type="entry name" value="HTH_AsnC-type"/>
    <property type="match status" value="1"/>
</dbReference>
<comment type="caution">
    <text evidence="2">The sequence shown here is derived from an EMBL/GenBank/DDBJ whole genome shotgun (WGS) entry which is preliminary data.</text>
</comment>